<keyword evidence="2 7" id="KW-0677">Repeat</keyword>
<evidence type="ECO:0000256" key="6">
    <source>
        <dbReference type="ARBA" id="ARBA00023235"/>
    </source>
</evidence>
<dbReference type="Gene3D" id="3.10.50.40">
    <property type="match status" value="2"/>
</dbReference>
<evidence type="ECO:0000256" key="1">
    <source>
        <dbReference type="ARBA" id="ARBA00022729"/>
    </source>
</evidence>
<dbReference type="InterPro" id="IPR015391">
    <property type="entry name" value="SurA_N"/>
</dbReference>
<proteinExistence type="inferred from homology"/>
<dbReference type="AlphaFoldDB" id="J5KHU8"/>
<dbReference type="InterPro" id="IPR023034">
    <property type="entry name" value="PPIase_SurA"/>
</dbReference>
<organism evidence="9 10">
    <name type="scientific">SAR86 cluster bacterium SAR86B</name>
    <dbReference type="NCBI Taxonomy" id="1123867"/>
    <lineage>
        <taxon>Bacteria</taxon>
        <taxon>Pseudomonadati</taxon>
        <taxon>Pseudomonadota</taxon>
        <taxon>Gammaproteobacteria</taxon>
        <taxon>SAR86 cluster</taxon>
    </lineage>
</organism>
<gene>
    <name evidence="7" type="primary">surA</name>
    <name evidence="9" type="ORF">NT02SARS_0563</name>
</gene>
<protein>
    <recommendedName>
        <fullName evidence="7">Chaperone SurA</fullName>
    </recommendedName>
    <alternativeName>
        <fullName evidence="7">Peptidyl-prolyl cis-trans isomerase SurA</fullName>
        <shortName evidence="7">PPIase SurA</shortName>
        <ecNumber evidence="7">5.2.1.8</ecNumber>
    </alternativeName>
    <alternativeName>
        <fullName evidence="7">Rotamase SurA</fullName>
    </alternativeName>
</protein>
<comment type="catalytic activity">
    <reaction evidence="7">
        <text>[protein]-peptidylproline (omega=180) = [protein]-peptidylproline (omega=0)</text>
        <dbReference type="Rhea" id="RHEA:16237"/>
        <dbReference type="Rhea" id="RHEA-COMP:10747"/>
        <dbReference type="Rhea" id="RHEA-COMP:10748"/>
        <dbReference type="ChEBI" id="CHEBI:83833"/>
        <dbReference type="ChEBI" id="CHEBI:83834"/>
        <dbReference type="EC" id="5.2.1.8"/>
    </reaction>
</comment>
<reference evidence="9 10" key="1">
    <citation type="journal article" date="2012" name="ISME J.">
        <title>Genomic insights to SAR86, an abundant and uncultivated marine bacterial lineage.</title>
        <authorList>
            <person name="Dupont C.L."/>
            <person name="Rusch D.B."/>
            <person name="Yooseph S."/>
            <person name="Lombardo M.J."/>
            <person name="Richter R.A."/>
            <person name="Valas R."/>
            <person name="Novotny M."/>
            <person name="Yee-Greenbaum J."/>
            <person name="Selengut J.D."/>
            <person name="Haft D.H."/>
            <person name="Halpern A.L."/>
            <person name="Lasken R.S."/>
            <person name="Nealson K."/>
            <person name="Friedman R."/>
            <person name="Venter J.C."/>
        </authorList>
    </citation>
    <scope>NUCLEOTIDE SEQUENCE [LARGE SCALE GENOMIC DNA]</scope>
</reference>
<dbReference type="Pfam" id="PF00639">
    <property type="entry name" value="Rotamase"/>
    <property type="match status" value="1"/>
</dbReference>
<feature type="domain" description="PpiC" evidence="8">
    <location>
        <begin position="266"/>
        <end position="365"/>
    </location>
</feature>
<evidence type="ECO:0000256" key="7">
    <source>
        <dbReference type="HAMAP-Rule" id="MF_01183"/>
    </source>
</evidence>
<dbReference type="Pfam" id="PF13616">
    <property type="entry name" value="Rotamase_3"/>
    <property type="match status" value="1"/>
</dbReference>
<keyword evidence="3 7" id="KW-0574">Periplasm</keyword>
<comment type="function">
    <text evidence="7">Chaperone involved in the correct folding and assembly of outer membrane proteins. Recognizes specific patterns of aromatic residues and the orientation of their side chains, which are found more frequently in integral outer membrane proteins. May act in both early periplasmic and late outer membrane-associated steps of protein maturation.</text>
</comment>
<evidence type="ECO:0000259" key="8">
    <source>
        <dbReference type="PROSITE" id="PS50198"/>
    </source>
</evidence>
<dbReference type="InterPro" id="IPR000297">
    <property type="entry name" value="PPIase_PpiC"/>
</dbReference>
<evidence type="ECO:0000256" key="3">
    <source>
        <dbReference type="ARBA" id="ARBA00022764"/>
    </source>
</evidence>
<dbReference type="GO" id="GO:0030288">
    <property type="term" value="C:outer membrane-bounded periplasmic space"/>
    <property type="evidence" value="ECO:0007669"/>
    <property type="project" value="InterPro"/>
</dbReference>
<dbReference type="PANTHER" id="PTHR47637:SF1">
    <property type="entry name" value="CHAPERONE SURA"/>
    <property type="match status" value="1"/>
</dbReference>
<dbReference type="Pfam" id="PF09312">
    <property type="entry name" value="SurA_N"/>
    <property type="match status" value="1"/>
</dbReference>
<keyword evidence="1 7" id="KW-0732">Signal</keyword>
<comment type="domain">
    <text evidence="7">The PPIase activity resides only in the second parvulin domain. The N-terminal region and the C-terminal tail are necessary and sufficient for the chaperone activity of SurA. The PPIase activity is dispensable for SurA to function as a chaperone. The N-terminal region and the C-terminal tail are also required for porin recognition.</text>
</comment>
<dbReference type="Proteomes" id="UP000010116">
    <property type="component" value="Unassembled WGS sequence"/>
</dbReference>
<dbReference type="GO" id="GO:0042277">
    <property type="term" value="F:peptide binding"/>
    <property type="evidence" value="ECO:0007669"/>
    <property type="project" value="InterPro"/>
</dbReference>
<dbReference type="GO" id="GO:0006457">
    <property type="term" value="P:protein folding"/>
    <property type="evidence" value="ECO:0007669"/>
    <property type="project" value="UniProtKB-UniRule"/>
</dbReference>
<keyword evidence="6 7" id="KW-0413">Isomerase</keyword>
<dbReference type="GO" id="GO:0003755">
    <property type="term" value="F:peptidyl-prolyl cis-trans isomerase activity"/>
    <property type="evidence" value="ECO:0007669"/>
    <property type="project" value="UniProtKB-UniRule"/>
</dbReference>
<dbReference type="PROSITE" id="PS50198">
    <property type="entry name" value="PPIC_PPIASE_2"/>
    <property type="match status" value="2"/>
</dbReference>
<dbReference type="GO" id="GO:0043165">
    <property type="term" value="P:Gram-negative-bacterium-type cell outer membrane assembly"/>
    <property type="evidence" value="ECO:0007669"/>
    <property type="project" value="InterPro"/>
</dbReference>
<dbReference type="SUPFAM" id="SSF54534">
    <property type="entry name" value="FKBP-like"/>
    <property type="match status" value="2"/>
</dbReference>
<evidence type="ECO:0000256" key="5">
    <source>
        <dbReference type="ARBA" id="ARBA00023186"/>
    </source>
</evidence>
<dbReference type="EC" id="5.2.1.8" evidence="7"/>
<dbReference type="HAMAP" id="MF_01183">
    <property type="entry name" value="Chaperone_SurA"/>
    <property type="match status" value="1"/>
</dbReference>
<dbReference type="InterPro" id="IPR050280">
    <property type="entry name" value="OMP_Chaperone_SurA"/>
</dbReference>
<dbReference type="PROSITE" id="PS01096">
    <property type="entry name" value="PPIC_PPIASE_1"/>
    <property type="match status" value="1"/>
</dbReference>
<evidence type="ECO:0000256" key="4">
    <source>
        <dbReference type="ARBA" id="ARBA00023110"/>
    </source>
</evidence>
<dbReference type="InterPro" id="IPR023058">
    <property type="entry name" value="PPIase_PpiC_CS"/>
</dbReference>
<dbReference type="HOGENOM" id="CLU_034646_11_0_6"/>
<dbReference type="InterPro" id="IPR027304">
    <property type="entry name" value="Trigger_fact/SurA_dom_sf"/>
</dbReference>
<dbReference type="Gene3D" id="1.10.4030.10">
    <property type="entry name" value="Porin chaperone SurA, peptide-binding domain"/>
    <property type="match status" value="1"/>
</dbReference>
<sequence length="412" mass="47335">MKKIKYYFLLLPLVVNAEIKLLDRIAVIVDDGVIMESQIKSQTAEILEQYKNQNINPPSKEILREEIIEKLVLDELQLQMATRVGIRISDAELNQTFIRIASGNNMELEEFIDYLRSQGTSYENLRENIRRQMLIQRVQQGRVSSEVSITDKEFEGFLQTDDSIKSLEPEIQLGQILVKTKEEANEILLKLDSGEDFQQLAINFSKSSSARNGGLLDWKRPSEMAELFANAVDGKDKNWISKPLESGAGFHIIKLIDKRGELVEFEDQWQVRHILMIPSAIRTDEETYEEITSIRERFIDGESFEDLAKEFSEDPGTSSNGGDLGWSGKGRYAPEFEATMLLTAVGETSEVFETQFGYHFLQVIDKRNKDITNDLIENRAYNMLFSRKYDEALENTLRSMRAEAFVEIKELD</sequence>
<feature type="domain" description="PpiC" evidence="8">
    <location>
        <begin position="168"/>
        <end position="257"/>
    </location>
</feature>
<dbReference type="PANTHER" id="PTHR47637">
    <property type="entry name" value="CHAPERONE SURA"/>
    <property type="match status" value="1"/>
</dbReference>
<dbReference type="GO" id="GO:0051082">
    <property type="term" value="F:unfolded protein binding"/>
    <property type="evidence" value="ECO:0007669"/>
    <property type="project" value="UniProtKB-UniRule"/>
</dbReference>
<keyword evidence="5 7" id="KW-0143">Chaperone</keyword>
<dbReference type="InterPro" id="IPR046357">
    <property type="entry name" value="PPIase_dom_sf"/>
</dbReference>
<dbReference type="SUPFAM" id="SSF109998">
    <property type="entry name" value="Triger factor/SurA peptide-binding domain-like"/>
    <property type="match status" value="1"/>
</dbReference>
<evidence type="ECO:0000256" key="2">
    <source>
        <dbReference type="ARBA" id="ARBA00022737"/>
    </source>
</evidence>
<evidence type="ECO:0000313" key="10">
    <source>
        <dbReference type="Proteomes" id="UP000010116"/>
    </source>
</evidence>
<accession>J5KHU8</accession>
<keyword evidence="4 7" id="KW-0697">Rotamase</keyword>
<name>J5KHU8_9GAMM</name>
<dbReference type="EMBL" id="JH611164">
    <property type="protein sequence ID" value="EJP73778.1"/>
    <property type="molecule type" value="Genomic_DNA"/>
</dbReference>
<comment type="subcellular location">
    <subcellularLocation>
        <location evidence="7">Periplasm</location>
    </subcellularLocation>
    <text evidence="7">Is capable of associating with the outer membrane.</text>
</comment>
<dbReference type="GO" id="GO:0050821">
    <property type="term" value="P:protein stabilization"/>
    <property type="evidence" value="ECO:0007669"/>
    <property type="project" value="InterPro"/>
</dbReference>
<evidence type="ECO:0000313" key="9">
    <source>
        <dbReference type="EMBL" id="EJP73778.1"/>
    </source>
</evidence>